<keyword evidence="5 6" id="KW-0472">Membrane</keyword>
<keyword evidence="4 6" id="KW-1133">Transmembrane helix</keyword>
<evidence type="ECO:0000256" key="4">
    <source>
        <dbReference type="ARBA" id="ARBA00022989"/>
    </source>
</evidence>
<comment type="subcellular location">
    <subcellularLocation>
        <location evidence="1">Cell membrane</location>
        <topology evidence="1">Multi-pass membrane protein</topology>
    </subcellularLocation>
</comment>
<feature type="transmembrane region" description="Helical" evidence="6">
    <location>
        <begin position="79"/>
        <end position="104"/>
    </location>
</feature>
<dbReference type="InterPro" id="IPR052576">
    <property type="entry name" value="AA_Transporter-Related"/>
</dbReference>
<dbReference type="InterPro" id="IPR018461">
    <property type="entry name" value="Na/H_Antiport_NhaC-like_C"/>
</dbReference>
<dbReference type="Pfam" id="PF13726">
    <property type="entry name" value="Na_H_antiport_2"/>
    <property type="match status" value="1"/>
</dbReference>
<feature type="transmembrane region" description="Helical" evidence="6">
    <location>
        <begin position="253"/>
        <end position="272"/>
    </location>
</feature>
<dbReference type="PANTHER" id="PTHR37821:SF1">
    <property type="entry name" value="AMINO ACID TRANSPORTER YUIF-RELATED"/>
    <property type="match status" value="1"/>
</dbReference>
<dbReference type="InterPro" id="IPR032813">
    <property type="entry name" value="Na_H_antiport_N"/>
</dbReference>
<gene>
    <name evidence="9" type="ORF">CHUV0807_2143</name>
</gene>
<keyword evidence="2" id="KW-1003">Cell membrane</keyword>
<feature type="transmembrane region" description="Helical" evidence="6">
    <location>
        <begin position="138"/>
        <end position="157"/>
    </location>
</feature>
<sequence length="460" mass="48634">MNPVVLAVSLMLILSLARVHVVFSLIISAFIGGMVADIPADTILAAFPDAGVSAPDAILKLKYLVKVFEAGIADGTTTALSYAVLGAFAVAISYSGLSQAMANLIIARAQSGKGTGIKWLIILALLAMSIMSQNLVPIHIAFIPLIVPPLLLVMNRLKLDRRMLTCVITFGLVCTYMFVPYGFGDIYLNKILMANIDKFGKPVGMDISGVSIYQAMAIPALGMVAGLAIAVFYSYRKPRHYEDLPVEGAAEKIVVKPLNIVIGLTAVIAAFLTQKYSGSLILAGLIGFAIFMVTRVIRWQQADTIFNNGIRLMSMIAFIIITSNGFAAIMNASGGIEPLVQESVAFFGDNRSLVVLTMLVIGLLVTMGIGSSFSTLPIIAAIYVPICAHMGFSPLATVAVIGTAGVLGDAGAPASDTILGSTMGFNADGQHNHIKDSVIPTFIHYNIPLLIAGWIAALVL</sequence>
<accession>A0A1C3H6D2</accession>
<dbReference type="AlphaFoldDB" id="A0A1C3H6D2"/>
<feature type="transmembrane region" description="Helical" evidence="6">
    <location>
        <begin position="212"/>
        <end position="233"/>
    </location>
</feature>
<feature type="transmembrane region" description="Helical" evidence="6">
    <location>
        <begin position="382"/>
        <end position="407"/>
    </location>
</feature>
<dbReference type="OMA" id="YGLIFHG"/>
<dbReference type="GO" id="GO:0005886">
    <property type="term" value="C:plasma membrane"/>
    <property type="evidence" value="ECO:0007669"/>
    <property type="project" value="UniProtKB-SubCell"/>
</dbReference>
<dbReference type="GeneID" id="84789451"/>
<dbReference type="RefSeq" id="WP_004139573.1">
    <property type="nucleotide sequence ID" value="NZ_CALFOW010000085.1"/>
</dbReference>
<dbReference type="Proteomes" id="UP000190837">
    <property type="component" value="Unassembled WGS sequence"/>
</dbReference>
<dbReference type="EMBL" id="FKLO01000073">
    <property type="protein sequence ID" value="SAM70096.1"/>
    <property type="molecule type" value="Genomic_DNA"/>
</dbReference>
<dbReference type="Pfam" id="PF03553">
    <property type="entry name" value="Na_H_antiporter"/>
    <property type="match status" value="1"/>
</dbReference>
<feature type="transmembrane region" description="Helical" evidence="6">
    <location>
        <begin position="278"/>
        <end position="297"/>
    </location>
</feature>
<feature type="transmembrane region" description="Helical" evidence="6">
    <location>
        <begin position="164"/>
        <end position="183"/>
    </location>
</feature>
<evidence type="ECO:0000313" key="10">
    <source>
        <dbReference type="Proteomes" id="UP000190837"/>
    </source>
</evidence>
<feature type="domain" description="Na+/H+ antiporter NhaC-like C-terminal" evidence="7">
    <location>
        <begin position="167"/>
        <end position="454"/>
    </location>
</feature>
<reference evidence="10" key="1">
    <citation type="submission" date="2016-04" db="EMBL/GenBank/DDBJ databases">
        <authorList>
            <person name="Tagini F."/>
        </authorList>
    </citation>
    <scope>NUCLEOTIDE SEQUENCE [LARGE SCALE GENOMIC DNA]</scope>
    <source>
        <strain evidence="10">CHUV0807</strain>
    </source>
</reference>
<proteinExistence type="predicted"/>
<feature type="transmembrane region" description="Helical" evidence="6">
    <location>
        <begin position="116"/>
        <end position="132"/>
    </location>
</feature>
<keyword evidence="3 6" id="KW-0812">Transmembrane</keyword>
<dbReference type="PANTHER" id="PTHR37821">
    <property type="entry name" value="AMINO ACID TRANSPORTER YUIF-RELATED"/>
    <property type="match status" value="1"/>
</dbReference>
<evidence type="ECO:0000256" key="2">
    <source>
        <dbReference type="ARBA" id="ARBA00022475"/>
    </source>
</evidence>
<evidence type="ECO:0000259" key="7">
    <source>
        <dbReference type="Pfam" id="PF03553"/>
    </source>
</evidence>
<evidence type="ECO:0000259" key="8">
    <source>
        <dbReference type="Pfam" id="PF13726"/>
    </source>
</evidence>
<feature type="transmembrane region" description="Helical" evidence="6">
    <location>
        <begin position="442"/>
        <end position="459"/>
    </location>
</feature>
<protein>
    <submittedName>
        <fullName evidence="9">Histidine permease YuiF</fullName>
    </submittedName>
</protein>
<name>A0A1C3H6D2_9GAMM</name>
<evidence type="ECO:0000256" key="1">
    <source>
        <dbReference type="ARBA" id="ARBA00004651"/>
    </source>
</evidence>
<evidence type="ECO:0000256" key="3">
    <source>
        <dbReference type="ARBA" id="ARBA00022692"/>
    </source>
</evidence>
<feature type="transmembrane region" description="Helical" evidence="6">
    <location>
        <begin position="309"/>
        <end position="332"/>
    </location>
</feature>
<evidence type="ECO:0000313" key="9">
    <source>
        <dbReference type="EMBL" id="SAM70096.1"/>
    </source>
</evidence>
<evidence type="ECO:0000256" key="6">
    <source>
        <dbReference type="SAM" id="Phobius"/>
    </source>
</evidence>
<feature type="domain" description="Putative Na+/H+ antiporter N-terminal" evidence="8">
    <location>
        <begin position="2"/>
        <end position="106"/>
    </location>
</feature>
<evidence type="ECO:0000256" key="5">
    <source>
        <dbReference type="ARBA" id="ARBA00023136"/>
    </source>
</evidence>
<feature type="transmembrane region" description="Helical" evidence="6">
    <location>
        <begin position="352"/>
        <end position="370"/>
    </location>
</feature>
<organism evidence="9 10">
    <name type="scientific">Cardiobacterium hominis</name>
    <dbReference type="NCBI Taxonomy" id="2718"/>
    <lineage>
        <taxon>Bacteria</taxon>
        <taxon>Pseudomonadati</taxon>
        <taxon>Pseudomonadota</taxon>
        <taxon>Gammaproteobacteria</taxon>
        <taxon>Cardiobacteriales</taxon>
        <taxon>Cardiobacteriaceae</taxon>
        <taxon>Cardiobacterium</taxon>
    </lineage>
</organism>